<dbReference type="SUPFAM" id="SSF46785">
    <property type="entry name" value="Winged helix' DNA-binding domain"/>
    <property type="match status" value="1"/>
</dbReference>
<evidence type="ECO:0000313" key="6">
    <source>
        <dbReference type="Proteomes" id="UP000037151"/>
    </source>
</evidence>
<dbReference type="Gene3D" id="3.40.50.1360">
    <property type="match status" value="1"/>
</dbReference>
<keyword evidence="2" id="KW-0238">DNA-binding</keyword>
<dbReference type="PROSITE" id="PS00894">
    <property type="entry name" value="HTH_DEOR_1"/>
    <property type="match status" value="1"/>
</dbReference>
<proteinExistence type="predicted"/>
<dbReference type="Gene3D" id="1.10.10.10">
    <property type="entry name" value="Winged helix-like DNA-binding domain superfamily/Winged helix DNA-binding domain"/>
    <property type="match status" value="1"/>
</dbReference>
<evidence type="ECO:0000313" key="5">
    <source>
        <dbReference type="EMBL" id="KND32732.1"/>
    </source>
</evidence>
<organism evidence="5 6">
    <name type="scientific">Streptomyces acidiscabies</name>
    <dbReference type="NCBI Taxonomy" id="42234"/>
    <lineage>
        <taxon>Bacteria</taxon>
        <taxon>Bacillati</taxon>
        <taxon>Actinomycetota</taxon>
        <taxon>Actinomycetes</taxon>
        <taxon>Kitasatosporales</taxon>
        <taxon>Streptomycetaceae</taxon>
        <taxon>Streptomyces</taxon>
    </lineage>
</organism>
<dbReference type="RefSeq" id="WP_050372097.1">
    <property type="nucleotide sequence ID" value="NZ_KQ257822.1"/>
</dbReference>
<dbReference type="PANTHER" id="PTHR30363">
    <property type="entry name" value="HTH-TYPE TRANSCRIPTIONAL REGULATOR SRLR-RELATED"/>
    <property type="match status" value="1"/>
</dbReference>
<dbReference type="GO" id="GO:0003700">
    <property type="term" value="F:DNA-binding transcription factor activity"/>
    <property type="evidence" value="ECO:0007669"/>
    <property type="project" value="InterPro"/>
</dbReference>
<dbReference type="InterPro" id="IPR037171">
    <property type="entry name" value="NagB/RpiA_transferase-like"/>
</dbReference>
<evidence type="ECO:0000256" key="1">
    <source>
        <dbReference type="ARBA" id="ARBA00023015"/>
    </source>
</evidence>
<dbReference type="InterPro" id="IPR001034">
    <property type="entry name" value="DeoR_HTH"/>
</dbReference>
<dbReference type="Pfam" id="PF00455">
    <property type="entry name" value="DeoRC"/>
    <property type="match status" value="1"/>
</dbReference>
<sequence length="264" mass="27893">MSPTGKAPLIPEQRHQELLRLLRASGVLSIHDLTSALDVSHMTVRRDIAALERTGLVVSVQGGVRLAERAGHAPPRERTTRAALEIPRKQAIAERAASLIADDMVVYLDAGTTCQSVVPFLAVRTGLTVVTNDLHAALALFTLPSVHIVHTGGEIDPASAAAGGPLAARAIEGINIDLCLLSAGAWDLAHGVTSHSTDKVLLKQTVLRASGAVALLADSTKWGSTERFTVTPLDRLDTVVTDTDLPDEVTARIEEEGPEVLRAG</sequence>
<gene>
    <name evidence="5" type="ORF">IQ63_21490</name>
</gene>
<dbReference type="InterPro" id="IPR018356">
    <property type="entry name" value="Tscrpt_reg_HTH_DeoR_CS"/>
</dbReference>
<dbReference type="AlphaFoldDB" id="A0A0L0K3R7"/>
<dbReference type="EMBL" id="JPPY01000132">
    <property type="protein sequence ID" value="KND32732.1"/>
    <property type="molecule type" value="Genomic_DNA"/>
</dbReference>
<dbReference type="InterPro" id="IPR036388">
    <property type="entry name" value="WH-like_DNA-bd_sf"/>
</dbReference>
<keyword evidence="1" id="KW-0805">Transcription regulation</keyword>
<dbReference type="OrthoDB" id="7688673at2"/>
<dbReference type="PRINTS" id="PR00037">
    <property type="entry name" value="HTHLACR"/>
</dbReference>
<feature type="domain" description="HTH deoR-type" evidence="4">
    <location>
        <begin position="11"/>
        <end position="66"/>
    </location>
</feature>
<dbReference type="GO" id="GO:0003677">
    <property type="term" value="F:DNA binding"/>
    <property type="evidence" value="ECO:0007669"/>
    <property type="project" value="UniProtKB-KW"/>
</dbReference>
<dbReference type="PATRIC" id="fig|42234.21.peg.4442"/>
<dbReference type="InterPro" id="IPR014036">
    <property type="entry name" value="DeoR-like_C"/>
</dbReference>
<dbReference type="SUPFAM" id="SSF100950">
    <property type="entry name" value="NagB/RpiA/CoA transferase-like"/>
    <property type="match status" value="1"/>
</dbReference>
<dbReference type="SMART" id="SM00420">
    <property type="entry name" value="HTH_DEOR"/>
    <property type="match status" value="1"/>
</dbReference>
<evidence type="ECO:0000256" key="3">
    <source>
        <dbReference type="ARBA" id="ARBA00023163"/>
    </source>
</evidence>
<dbReference type="SMART" id="SM01134">
    <property type="entry name" value="DeoRC"/>
    <property type="match status" value="1"/>
</dbReference>
<dbReference type="InterPro" id="IPR036390">
    <property type="entry name" value="WH_DNA-bd_sf"/>
</dbReference>
<dbReference type="Proteomes" id="UP000037151">
    <property type="component" value="Unassembled WGS sequence"/>
</dbReference>
<evidence type="ECO:0000259" key="4">
    <source>
        <dbReference type="PROSITE" id="PS51000"/>
    </source>
</evidence>
<reference evidence="6" key="1">
    <citation type="submission" date="2014-07" db="EMBL/GenBank/DDBJ databases">
        <title>Genome sequencing of plant-pathogenic Streptomyces species.</title>
        <authorList>
            <person name="Harrison J."/>
            <person name="Sapp M."/>
            <person name="Thwaites R."/>
            <person name="Studholme D.J."/>
        </authorList>
    </citation>
    <scope>NUCLEOTIDE SEQUENCE [LARGE SCALE GENOMIC DNA]</scope>
    <source>
        <strain evidence="6">NCPPB 4445</strain>
    </source>
</reference>
<evidence type="ECO:0000256" key="2">
    <source>
        <dbReference type="ARBA" id="ARBA00023125"/>
    </source>
</evidence>
<dbReference type="Pfam" id="PF08220">
    <property type="entry name" value="HTH_DeoR"/>
    <property type="match status" value="1"/>
</dbReference>
<accession>A0A0L0K3R7</accession>
<name>A0A0L0K3R7_9ACTN</name>
<keyword evidence="3" id="KW-0804">Transcription</keyword>
<dbReference type="PANTHER" id="PTHR30363:SF58">
    <property type="entry name" value="REGULATORY PROTEIN, DEOR FAMILY"/>
    <property type="match status" value="1"/>
</dbReference>
<dbReference type="InterPro" id="IPR050313">
    <property type="entry name" value="Carb_Metab_HTH_regulators"/>
</dbReference>
<comment type="caution">
    <text evidence="5">The sequence shown here is derived from an EMBL/GenBank/DDBJ whole genome shotgun (WGS) entry which is preliminary data.</text>
</comment>
<dbReference type="PROSITE" id="PS51000">
    <property type="entry name" value="HTH_DEOR_2"/>
    <property type="match status" value="1"/>
</dbReference>
<protein>
    <recommendedName>
        <fullName evidence="4">HTH deoR-type domain-containing protein</fullName>
    </recommendedName>
</protein>